<dbReference type="InterPro" id="IPR036895">
    <property type="entry name" value="Uracil-DNA_glycosylase-like_sf"/>
</dbReference>
<evidence type="ECO:0000313" key="1">
    <source>
        <dbReference type="EMBL" id="MBB6733199.1"/>
    </source>
</evidence>
<protein>
    <recommendedName>
        <fullName evidence="3">Uracil-DNA glycosylase-like domain-containing protein</fullName>
    </recommendedName>
</protein>
<name>A0A7X0SQF6_9BACL</name>
<dbReference type="AlphaFoldDB" id="A0A7X0SQF6"/>
<evidence type="ECO:0000313" key="2">
    <source>
        <dbReference type="Proteomes" id="UP000564644"/>
    </source>
</evidence>
<dbReference type="EMBL" id="JACJVO010000024">
    <property type="protein sequence ID" value="MBB6733199.1"/>
    <property type="molecule type" value="Genomic_DNA"/>
</dbReference>
<accession>A0A7X0SQF6</accession>
<dbReference type="RefSeq" id="WP_185130846.1">
    <property type="nucleotide sequence ID" value="NZ_JACJVO010000024.1"/>
</dbReference>
<dbReference type="SUPFAM" id="SSF52141">
    <property type="entry name" value="Uracil-DNA glycosylase-like"/>
    <property type="match status" value="1"/>
</dbReference>
<dbReference type="Proteomes" id="UP000564644">
    <property type="component" value="Unassembled WGS sequence"/>
</dbReference>
<sequence>MLISRHLQTYREAILTLPGGRSWTREELLTDEFRMARQGELETYYAPHNEYLNPEAQIAIVGITPGLAQMRISIREARLALLEGSTDEEACRRAKEEASFAGSMRSDLTAMLDELGLPGLLGIRSSRELFGEHRPLLHSTSVLRYPAFRKRQNYTGSSPSLLTTPFLLDRAVTDMKQEFGLLQRSLIVPLGKTVEKVLRLLEREGTLDGRLCLWGFPHPSGANGHRYRQFASAREAMERQLAEAVRLFKK</sequence>
<gene>
    <name evidence="1" type="ORF">H7C18_19960</name>
</gene>
<reference evidence="1 2" key="1">
    <citation type="submission" date="2020-08" db="EMBL/GenBank/DDBJ databases">
        <title>Cohnella phylogeny.</title>
        <authorList>
            <person name="Dunlap C."/>
        </authorList>
    </citation>
    <scope>NUCLEOTIDE SEQUENCE [LARGE SCALE GENOMIC DNA]</scope>
    <source>
        <strain evidence="1 2">CBP 2801</strain>
    </source>
</reference>
<evidence type="ECO:0008006" key="3">
    <source>
        <dbReference type="Google" id="ProtNLM"/>
    </source>
</evidence>
<proteinExistence type="predicted"/>
<comment type="caution">
    <text evidence="1">The sequence shown here is derived from an EMBL/GenBank/DDBJ whole genome shotgun (WGS) entry which is preliminary data.</text>
</comment>
<keyword evidence="2" id="KW-1185">Reference proteome</keyword>
<organism evidence="1 2">
    <name type="scientific">Cohnella zeiphila</name>
    <dbReference type="NCBI Taxonomy" id="2761120"/>
    <lineage>
        <taxon>Bacteria</taxon>
        <taxon>Bacillati</taxon>
        <taxon>Bacillota</taxon>
        <taxon>Bacilli</taxon>
        <taxon>Bacillales</taxon>
        <taxon>Paenibacillaceae</taxon>
        <taxon>Cohnella</taxon>
    </lineage>
</organism>